<dbReference type="SUPFAM" id="SSF101960">
    <property type="entry name" value="Stabilizer of iron transporter SufD"/>
    <property type="match status" value="1"/>
</dbReference>
<evidence type="ECO:0000256" key="1">
    <source>
        <dbReference type="ARBA" id="ARBA00043967"/>
    </source>
</evidence>
<dbReference type="Proteomes" id="UP000243197">
    <property type="component" value="Chromosome"/>
</dbReference>
<dbReference type="AlphaFoldDB" id="A0A1J1DXN9"/>
<protein>
    <submittedName>
        <fullName evidence="4">FeS assembly protein SufD</fullName>
    </submittedName>
</protein>
<dbReference type="InterPro" id="IPR011542">
    <property type="entry name" value="SUF_FeS_clus_asmbl_SufD"/>
</dbReference>
<dbReference type="RefSeq" id="WP_096685725.1">
    <property type="nucleotide sequence ID" value="NZ_AP014564.1"/>
</dbReference>
<comment type="similarity">
    <text evidence="1">Belongs to the iron-sulfur cluster assembly SufBD family.</text>
</comment>
<dbReference type="GO" id="GO:0016226">
    <property type="term" value="P:iron-sulfur cluster assembly"/>
    <property type="evidence" value="ECO:0007669"/>
    <property type="project" value="InterPro"/>
</dbReference>
<dbReference type="KEGG" id="ise:JBKA6_0588"/>
<dbReference type="InterPro" id="IPR045595">
    <property type="entry name" value="SufBD_N"/>
</dbReference>
<evidence type="ECO:0000259" key="3">
    <source>
        <dbReference type="Pfam" id="PF19295"/>
    </source>
</evidence>
<evidence type="ECO:0000259" key="2">
    <source>
        <dbReference type="Pfam" id="PF01458"/>
    </source>
</evidence>
<gene>
    <name evidence="4" type="ORF">JBKA6_0588</name>
</gene>
<dbReference type="Pfam" id="PF19295">
    <property type="entry name" value="SufBD_N"/>
    <property type="match status" value="1"/>
</dbReference>
<feature type="domain" description="SUF system FeS cluster assembly SufBD core" evidence="2">
    <location>
        <begin position="170"/>
        <end position="392"/>
    </location>
</feature>
<dbReference type="InterPro" id="IPR055346">
    <property type="entry name" value="Fe-S_cluster_assembly_SufBD"/>
</dbReference>
<keyword evidence="5" id="KW-1185">Reference proteome</keyword>
<evidence type="ECO:0000313" key="5">
    <source>
        <dbReference type="Proteomes" id="UP000243197"/>
    </source>
</evidence>
<dbReference type="PANTHER" id="PTHR43575:SF1">
    <property type="entry name" value="PROTEIN ABCI7, CHLOROPLASTIC"/>
    <property type="match status" value="1"/>
</dbReference>
<sequence>MTELKRHILSFFDEKNFKSDLEKFRLDAVESFSQSDFPTVNDEEWKVTDLSKIVSKKYNLELNRNTSEKYDFEKYLLGMDTYRVIVINGLISKELSSVPEFFNISSIRENTSHERVKKFFSKILSRDIISDLNTSLFHDGVFIEVPANTTVDKPVEILNISFHDTPAINSLRNLVVVNENAEIKIIDRHQSLSENVFVNYITEIFVDKNARGELYKLQMDDSTNSLIDNTFISQEKGSTASVGTFSFGSEFIRNNLNFYLDGQHSTANLYGISILSDNQLVDNHTCVEHRLPNCDSNEIYRGIYHDNSRGVFNGKVIVHKDAQKTSGFQRNDNILLSDRAKINTKPQLEIFADDVKCSHGCTVGQLDKDAIFYLRSRGMREEVAKGMIMYAFFSEILENIHIPQLKDYLESFVSKKLGIDV</sequence>
<feature type="domain" description="SUF system FeS cluster assembly SufBD N-terminal" evidence="3">
    <location>
        <begin position="19"/>
        <end position="157"/>
    </location>
</feature>
<proteinExistence type="inferred from homology"/>
<name>A0A1J1DXN9_9FLAO</name>
<dbReference type="OrthoDB" id="9768262at2"/>
<organism evidence="4 5">
    <name type="scientific">Ichthyobacterium seriolicida</name>
    <dbReference type="NCBI Taxonomy" id="242600"/>
    <lineage>
        <taxon>Bacteria</taxon>
        <taxon>Pseudomonadati</taxon>
        <taxon>Bacteroidota</taxon>
        <taxon>Flavobacteriia</taxon>
        <taxon>Flavobacteriales</taxon>
        <taxon>Ichthyobacteriaceae</taxon>
        <taxon>Ichthyobacterium</taxon>
    </lineage>
</organism>
<reference evidence="4 5" key="1">
    <citation type="submission" date="2014-03" db="EMBL/GenBank/DDBJ databases">
        <title>complete genome sequence of Flavobacteriaceae bacterium JBKA-6.</title>
        <authorList>
            <person name="Takano T."/>
            <person name="Nakamura Y."/>
            <person name="Takuma S."/>
            <person name="Yasuike M."/>
            <person name="Matsuyama T."/>
            <person name="Sakai T."/>
            <person name="Fujiwara A."/>
            <person name="Kimoto K."/>
            <person name="Fukuda Y."/>
            <person name="Kondo H."/>
            <person name="Hirono I."/>
            <person name="Nakayasu C."/>
        </authorList>
    </citation>
    <scope>NUCLEOTIDE SEQUENCE [LARGE SCALE GENOMIC DNA]</scope>
    <source>
        <strain evidence="4 5">JBKA-6</strain>
    </source>
</reference>
<dbReference type="PANTHER" id="PTHR43575">
    <property type="entry name" value="PROTEIN ABCI7, CHLOROPLASTIC"/>
    <property type="match status" value="1"/>
</dbReference>
<dbReference type="Pfam" id="PF01458">
    <property type="entry name" value="SUFBD_core"/>
    <property type="match status" value="1"/>
</dbReference>
<dbReference type="InterPro" id="IPR037284">
    <property type="entry name" value="SUF_FeS_clus_asmbl_SufBD_sf"/>
</dbReference>
<dbReference type="InterPro" id="IPR000825">
    <property type="entry name" value="SUF_FeS_clus_asmbl_SufBD_core"/>
</dbReference>
<evidence type="ECO:0000313" key="4">
    <source>
        <dbReference type="EMBL" id="BAV94601.1"/>
    </source>
</evidence>
<accession>A0A1J1DXN9</accession>
<dbReference type="NCBIfam" id="TIGR01981">
    <property type="entry name" value="sufD"/>
    <property type="match status" value="1"/>
</dbReference>
<dbReference type="EMBL" id="AP014564">
    <property type="protein sequence ID" value="BAV94601.1"/>
    <property type="molecule type" value="Genomic_DNA"/>
</dbReference>